<organism evidence="3 4">
    <name type="scientific">Pseudothauera rhizosphaerae</name>
    <dbReference type="NCBI Taxonomy" id="2565932"/>
    <lineage>
        <taxon>Bacteria</taxon>
        <taxon>Pseudomonadati</taxon>
        <taxon>Pseudomonadota</taxon>
        <taxon>Betaproteobacteria</taxon>
        <taxon>Rhodocyclales</taxon>
        <taxon>Zoogloeaceae</taxon>
        <taxon>Pseudothauera</taxon>
    </lineage>
</organism>
<evidence type="ECO:0000313" key="4">
    <source>
        <dbReference type="Proteomes" id="UP000307956"/>
    </source>
</evidence>
<feature type="compositionally biased region" description="Pro residues" evidence="1">
    <location>
        <begin position="114"/>
        <end position="124"/>
    </location>
</feature>
<protein>
    <submittedName>
        <fullName evidence="3">DUF2339 domain-containing protein</fullName>
    </submittedName>
</protein>
<feature type="transmembrane region" description="Helical" evidence="2">
    <location>
        <begin position="198"/>
        <end position="218"/>
    </location>
</feature>
<feature type="transmembrane region" description="Helical" evidence="2">
    <location>
        <begin position="143"/>
        <end position="162"/>
    </location>
</feature>
<feature type="transmembrane region" description="Helical" evidence="2">
    <location>
        <begin position="875"/>
        <end position="894"/>
    </location>
</feature>
<dbReference type="InterPro" id="IPR019286">
    <property type="entry name" value="DUF2339_TM"/>
</dbReference>
<evidence type="ECO:0000256" key="2">
    <source>
        <dbReference type="SAM" id="Phobius"/>
    </source>
</evidence>
<feature type="transmembrane region" description="Helical" evidence="2">
    <location>
        <begin position="300"/>
        <end position="319"/>
    </location>
</feature>
<feature type="transmembrane region" description="Helical" evidence="2">
    <location>
        <begin position="386"/>
        <end position="404"/>
    </location>
</feature>
<dbReference type="PANTHER" id="PTHR38434">
    <property type="entry name" value="BLL2549 PROTEIN"/>
    <property type="match status" value="1"/>
</dbReference>
<dbReference type="RefSeq" id="WP_136383765.1">
    <property type="nucleotide sequence ID" value="NZ_SSOD01000003.1"/>
</dbReference>
<feature type="transmembrane region" description="Helical" evidence="2">
    <location>
        <begin position="252"/>
        <end position="269"/>
    </location>
</feature>
<feature type="transmembrane region" description="Helical" evidence="2">
    <location>
        <begin position="174"/>
        <end position="191"/>
    </location>
</feature>
<feature type="transmembrane region" description="Helical" evidence="2">
    <location>
        <begin position="331"/>
        <end position="348"/>
    </location>
</feature>
<feature type="transmembrane region" description="Helical" evidence="2">
    <location>
        <begin position="611"/>
        <end position="632"/>
    </location>
</feature>
<evidence type="ECO:0000313" key="3">
    <source>
        <dbReference type="EMBL" id="THF63314.1"/>
    </source>
</evidence>
<feature type="transmembrane region" description="Helical" evidence="2">
    <location>
        <begin position="674"/>
        <end position="694"/>
    </location>
</feature>
<proteinExistence type="predicted"/>
<keyword evidence="2" id="KW-1133">Transmembrane helix</keyword>
<feature type="transmembrane region" description="Helical" evidence="2">
    <location>
        <begin position="560"/>
        <end position="577"/>
    </location>
</feature>
<feature type="region of interest" description="Disordered" evidence="1">
    <location>
        <begin position="105"/>
        <end position="125"/>
    </location>
</feature>
<feature type="transmembrane region" description="Helical" evidence="2">
    <location>
        <begin position="224"/>
        <end position="245"/>
    </location>
</feature>
<feature type="transmembrane region" description="Helical" evidence="2">
    <location>
        <begin position="644"/>
        <end position="662"/>
    </location>
</feature>
<feature type="transmembrane region" description="Helical" evidence="2">
    <location>
        <begin position="529"/>
        <end position="548"/>
    </location>
</feature>
<keyword evidence="2" id="KW-0472">Membrane</keyword>
<dbReference type="PIRSF" id="PIRSF035905">
    <property type="entry name" value="UCP035905_mp"/>
    <property type="match status" value="1"/>
</dbReference>
<comment type="caution">
    <text evidence="3">The sequence shown here is derived from an EMBL/GenBank/DDBJ whole genome shotgun (WGS) entry which is preliminary data.</text>
</comment>
<feature type="transmembrane region" description="Helical" evidence="2">
    <location>
        <begin position="706"/>
        <end position="726"/>
    </location>
</feature>
<feature type="transmembrane region" description="Helical" evidence="2">
    <location>
        <begin position="496"/>
        <end position="517"/>
    </location>
</feature>
<dbReference type="InterPro" id="IPR014600">
    <property type="entry name" value="UCP035905_mem"/>
</dbReference>
<feature type="transmembrane region" description="Helical" evidence="2">
    <location>
        <begin position="589"/>
        <end position="605"/>
    </location>
</feature>
<sequence>MGIIVFAIGGLLLIGFFGGLLGGRLGRRPDAEQLQRIEERLDLLQLAQNRLIRQVATLEAAARVPADAAAPAAPEPAIAPESAAPAAAAGPDILEFDLPLPSRTQAAPADALPRPTPLPQPPSFDTPSPAGWLRDWLFGGNTVVRAGIVILFFGVAFLLKYAYERVQVPIELRLTGVALGAVVLLVLGWRLRERRAGYALALQGGAVGLLYLTVFAALRLYQLIPAPAAFAALVAIAAFSGVLALLQEGRSLAVLGTCGGFLAPLLASTGSGSHVALFSYYAVLNAGVLALAWRRAWRELNLLGFVFTFVIGALWGARYYRPELFASVEPFLLLFFLIYLAVPVGYALRRRVEDDQGRTAAYVDASLVFGVPLVAFGLQLRLVSGFEYGAAFSAVALGALYLLLARGLWRRAGEKLRLLVEAYYALGVAFATLAVPLAFEGRWTAAAWALEAAAILWIGVRQARLPARAFALLLQLGAGGAFLLDLPGGGDLPLLNAQFLGCTLIAFAGLFSAWYLARHGKALHDAERAAAPALLIWGLGWWVAAGLLQAGHHLPYPVEVNAFLLFLAISAAALAAFAHRSGWAQGGSASLFIGPAIALAAVHALDQSHNPLAALGWLAWPALLGAHLFALYRHEAAHPRTAPWLHALGLWVLALVGGLAAARGIDQVVDGASAWALLGIVLVPGALIAGLASLDTERWPFGPHRHAYLVPGGAPLAVFLLGWSQFANWAHDGWADPLPYVPLVNPLELGLVAALLLAVWWLAALHREEPAGAAQTGGMAGAILGALAFLIANGVLMRSLHHFAGIPWDIDLLLASRLVQAALSIFWTLIALAVMVAGARRTQRAPWIAGAVLMGVVVGKLFLVDLSNVGGIERVVSFLGVGVLMLVIGWFAPVPPRSLENSMENAR</sequence>
<feature type="transmembrane region" description="Helical" evidence="2">
    <location>
        <begin position="746"/>
        <end position="765"/>
    </location>
</feature>
<feature type="transmembrane region" description="Helical" evidence="2">
    <location>
        <begin position="6"/>
        <end position="26"/>
    </location>
</feature>
<name>A0A4S4AU72_9RHOO</name>
<dbReference type="EMBL" id="SSOD01000003">
    <property type="protein sequence ID" value="THF63314.1"/>
    <property type="molecule type" value="Genomic_DNA"/>
</dbReference>
<dbReference type="AlphaFoldDB" id="A0A4S4AU72"/>
<keyword evidence="4" id="KW-1185">Reference proteome</keyword>
<feature type="transmembrane region" description="Helical" evidence="2">
    <location>
        <begin position="845"/>
        <end position="863"/>
    </location>
</feature>
<feature type="transmembrane region" description="Helical" evidence="2">
    <location>
        <begin position="467"/>
        <end position="484"/>
    </location>
</feature>
<feature type="transmembrane region" description="Helical" evidence="2">
    <location>
        <begin position="416"/>
        <end position="437"/>
    </location>
</feature>
<feature type="transmembrane region" description="Helical" evidence="2">
    <location>
        <begin position="360"/>
        <end position="380"/>
    </location>
</feature>
<gene>
    <name evidence="3" type="ORF">E6O51_04400</name>
</gene>
<keyword evidence="2" id="KW-0812">Transmembrane</keyword>
<dbReference type="PANTHER" id="PTHR38434:SF1">
    <property type="entry name" value="BLL2549 PROTEIN"/>
    <property type="match status" value="1"/>
</dbReference>
<feature type="transmembrane region" description="Helical" evidence="2">
    <location>
        <begin position="443"/>
        <end position="460"/>
    </location>
</feature>
<feature type="transmembrane region" description="Helical" evidence="2">
    <location>
        <begin position="817"/>
        <end position="838"/>
    </location>
</feature>
<accession>A0A4S4AU72</accession>
<evidence type="ECO:0000256" key="1">
    <source>
        <dbReference type="SAM" id="MobiDB-lite"/>
    </source>
</evidence>
<dbReference type="Proteomes" id="UP000307956">
    <property type="component" value="Unassembled WGS sequence"/>
</dbReference>
<feature type="transmembrane region" description="Helical" evidence="2">
    <location>
        <begin position="777"/>
        <end position="797"/>
    </location>
</feature>
<reference evidence="3 4" key="1">
    <citation type="submission" date="2019-04" db="EMBL/GenBank/DDBJ databases">
        <title>Azoarcus rhizosphaerae sp. nov. isolated from rhizosphere of Ficus religiosa.</title>
        <authorList>
            <person name="Lin S.-Y."/>
            <person name="Hameed A."/>
            <person name="Hsu Y.-H."/>
            <person name="Young C.-C."/>
        </authorList>
    </citation>
    <scope>NUCLEOTIDE SEQUENCE [LARGE SCALE GENOMIC DNA]</scope>
    <source>
        <strain evidence="3 4">CC-YHH848</strain>
    </source>
</reference>
<feature type="transmembrane region" description="Helical" evidence="2">
    <location>
        <begin position="275"/>
        <end position="293"/>
    </location>
</feature>
<dbReference type="OrthoDB" id="207428at2"/>
<dbReference type="Pfam" id="PF10101">
    <property type="entry name" value="DUF2339"/>
    <property type="match status" value="1"/>
</dbReference>